<dbReference type="InterPro" id="IPR004864">
    <property type="entry name" value="LEA_2"/>
</dbReference>
<dbReference type="OrthoDB" id="1426517at2759"/>
<keyword evidence="2 5" id="KW-0812">Transmembrane</keyword>
<evidence type="ECO:0000256" key="4">
    <source>
        <dbReference type="ARBA" id="ARBA00023136"/>
    </source>
</evidence>
<protein>
    <submittedName>
        <fullName evidence="7">(wild Malaysian banana) hypothetical protein</fullName>
    </submittedName>
</protein>
<gene>
    <name evidence="7" type="ORF">GSMUA_16760.1</name>
</gene>
<dbReference type="GO" id="GO:0098542">
    <property type="term" value="P:defense response to other organism"/>
    <property type="evidence" value="ECO:0007669"/>
    <property type="project" value="InterPro"/>
</dbReference>
<evidence type="ECO:0000259" key="6">
    <source>
        <dbReference type="Pfam" id="PF03168"/>
    </source>
</evidence>
<evidence type="ECO:0000313" key="9">
    <source>
        <dbReference type="Proteomes" id="UP000012960"/>
    </source>
</evidence>
<dbReference type="Gramene" id="Ma11_t08660.1">
    <property type="protein sequence ID" value="Ma11_p08660.1"/>
    <property type="gene ID" value="Ma11_g08660"/>
</dbReference>
<keyword evidence="4 5" id="KW-0472">Membrane</keyword>
<feature type="transmembrane region" description="Helical" evidence="5">
    <location>
        <begin position="21"/>
        <end position="43"/>
    </location>
</feature>
<evidence type="ECO:0000313" key="8">
    <source>
        <dbReference type="EnsemblPlants" id="Ma11_p08660.1"/>
    </source>
</evidence>
<proteinExistence type="predicted"/>
<dbReference type="EnsemblPlants" id="Ma11_t08660.1">
    <property type="protein sequence ID" value="Ma11_p08660.1"/>
    <property type="gene ID" value="Ma11_g08660"/>
</dbReference>
<dbReference type="Pfam" id="PF03168">
    <property type="entry name" value="LEA_2"/>
    <property type="match status" value="1"/>
</dbReference>
<dbReference type="PANTHER" id="PTHR31415:SF7">
    <property type="entry name" value="OS08G0102700 PROTEIN"/>
    <property type="match status" value="1"/>
</dbReference>
<sequence length="211" mass="23824">MSKKDCGNHGEHKRHKLFRQLFAAFLLLVIVALLVVLIVWLVLRPTKPKFYLQDTRVVQFNLTTGVGLLTSVFQITLSSRNPNGRIGVYYDRNAAYVLYKGQQITAATALPPGYLGANDVIVWSPYLFGAAVPLAPYLAEALYQDKNAGYILLYLHVDGRLRWKVGTWISDHYHLQVNCPVFLTVDSSNHYGDGSVPYFHFRQMTSCTVDV</sequence>
<keyword evidence="3 5" id="KW-1133">Transmembrane helix</keyword>
<evidence type="ECO:0000256" key="2">
    <source>
        <dbReference type="ARBA" id="ARBA00022692"/>
    </source>
</evidence>
<comment type="subcellular location">
    <subcellularLocation>
        <location evidence="1">Membrane</location>
        <topology evidence="1">Single-pass membrane protein</topology>
    </subcellularLocation>
</comment>
<reference evidence="7" key="1">
    <citation type="submission" date="2021-03" db="EMBL/GenBank/DDBJ databases">
        <authorList>
            <consortium name="Genoscope - CEA"/>
            <person name="William W."/>
        </authorList>
    </citation>
    <scope>NUCLEOTIDE SEQUENCE</scope>
    <source>
        <strain evidence="7">Doubled-haploid Pahang</strain>
    </source>
</reference>
<reference evidence="8" key="2">
    <citation type="submission" date="2021-05" db="UniProtKB">
        <authorList>
            <consortium name="EnsemblPlants"/>
        </authorList>
    </citation>
    <scope>IDENTIFICATION</scope>
    <source>
        <strain evidence="8">subsp. malaccensis</strain>
    </source>
</reference>
<feature type="domain" description="Late embryogenesis abundant protein LEA-2 subgroup" evidence="6">
    <location>
        <begin position="76"/>
        <end position="179"/>
    </location>
</feature>
<evidence type="ECO:0000256" key="5">
    <source>
        <dbReference type="SAM" id="Phobius"/>
    </source>
</evidence>
<dbReference type="InterPro" id="IPR044839">
    <property type="entry name" value="NDR1-like"/>
</dbReference>
<organism evidence="8 9">
    <name type="scientific">Musa acuminata subsp. malaccensis</name>
    <name type="common">Wild banana</name>
    <name type="synonym">Musa malaccensis</name>
    <dbReference type="NCBI Taxonomy" id="214687"/>
    <lineage>
        <taxon>Eukaryota</taxon>
        <taxon>Viridiplantae</taxon>
        <taxon>Streptophyta</taxon>
        <taxon>Embryophyta</taxon>
        <taxon>Tracheophyta</taxon>
        <taxon>Spermatophyta</taxon>
        <taxon>Magnoliopsida</taxon>
        <taxon>Liliopsida</taxon>
        <taxon>Zingiberales</taxon>
        <taxon>Musaceae</taxon>
        <taxon>Musa</taxon>
    </lineage>
</organism>
<evidence type="ECO:0000256" key="3">
    <source>
        <dbReference type="ARBA" id="ARBA00022989"/>
    </source>
</evidence>
<dbReference type="Proteomes" id="UP000012960">
    <property type="component" value="Unplaced"/>
</dbReference>
<dbReference type="InParanoid" id="A0A804L5R4"/>
<dbReference type="AlphaFoldDB" id="A0A804L5R4"/>
<dbReference type="GO" id="GO:0009506">
    <property type="term" value="C:plasmodesma"/>
    <property type="evidence" value="ECO:0000318"/>
    <property type="project" value="GO_Central"/>
</dbReference>
<dbReference type="EMBL" id="HG996475">
    <property type="protein sequence ID" value="CAG1863952.1"/>
    <property type="molecule type" value="Genomic_DNA"/>
</dbReference>
<dbReference type="OMA" id="HEEINVW"/>
<dbReference type="PANTHER" id="PTHR31415">
    <property type="entry name" value="OS05G0367900 PROTEIN"/>
    <property type="match status" value="1"/>
</dbReference>
<accession>A0A804L5R4</accession>
<name>A0A804L5R4_MUSAM</name>
<dbReference type="GO" id="GO:0005886">
    <property type="term" value="C:plasma membrane"/>
    <property type="evidence" value="ECO:0000318"/>
    <property type="project" value="GO_Central"/>
</dbReference>
<keyword evidence="9" id="KW-1185">Reference proteome</keyword>
<evidence type="ECO:0000256" key="1">
    <source>
        <dbReference type="ARBA" id="ARBA00004167"/>
    </source>
</evidence>
<evidence type="ECO:0000313" key="7">
    <source>
        <dbReference type="EMBL" id="CAG1863952.1"/>
    </source>
</evidence>